<dbReference type="InterPro" id="IPR017039">
    <property type="entry name" value="Virul_fac_BrkB"/>
</dbReference>
<evidence type="ECO:0000256" key="5">
    <source>
        <dbReference type="ARBA" id="ARBA00023136"/>
    </source>
</evidence>
<keyword evidence="8" id="KW-1185">Reference proteome</keyword>
<accession>A0A4R1BP89</accession>
<dbReference type="EMBL" id="SJZI01000002">
    <property type="protein sequence ID" value="TCJ19278.1"/>
    <property type="molecule type" value="Genomic_DNA"/>
</dbReference>
<dbReference type="PANTHER" id="PTHR30213">
    <property type="entry name" value="INNER MEMBRANE PROTEIN YHJD"/>
    <property type="match status" value="1"/>
</dbReference>
<dbReference type="PIRSF" id="PIRSF035875">
    <property type="entry name" value="RNase_BN"/>
    <property type="match status" value="1"/>
</dbReference>
<dbReference type="Proteomes" id="UP000295334">
    <property type="component" value="Unassembled WGS sequence"/>
</dbReference>
<dbReference type="PANTHER" id="PTHR30213:SF0">
    <property type="entry name" value="UPF0761 MEMBRANE PROTEIN YIHY"/>
    <property type="match status" value="1"/>
</dbReference>
<dbReference type="RefSeq" id="WP_131446449.1">
    <property type="nucleotide sequence ID" value="NZ_SJZI01000002.1"/>
</dbReference>
<dbReference type="GO" id="GO:0005886">
    <property type="term" value="C:plasma membrane"/>
    <property type="evidence" value="ECO:0007669"/>
    <property type="project" value="UniProtKB-SubCell"/>
</dbReference>
<keyword evidence="5 6" id="KW-0472">Membrane</keyword>
<keyword evidence="3 6" id="KW-0812">Transmembrane</keyword>
<dbReference type="NCBIfam" id="TIGR00765">
    <property type="entry name" value="yihY_not_rbn"/>
    <property type="match status" value="1"/>
</dbReference>
<evidence type="ECO:0000313" key="7">
    <source>
        <dbReference type="EMBL" id="TCJ19278.1"/>
    </source>
</evidence>
<gene>
    <name evidence="7" type="ORF">EPD60_02340</name>
</gene>
<evidence type="ECO:0000256" key="3">
    <source>
        <dbReference type="ARBA" id="ARBA00022692"/>
    </source>
</evidence>
<sequence>MAIPTSFRRRFPGRRPINRVIEGSKNAYVPGIRHFSLFELTRAFGRQLQRTSLPERAAAISFNVFMAIPPTLLFLFTLVPLLPISRQFTRELFGIIRDIVPGEKNNSVIIGFLRDFLQRPRNGLLSFGLVLALFFSSNAMMGILRSFDKNYEGFAHTSGLQKRKTALRLTMIFFVTIFVCVLLLIAQRGVLKWVGIENQNVRDIISSTRWIVILGLIFWSVSFIYRHGPAVSKKWPLVTPGSVFATSLMVLASFLVSIWANNFSNYNKLYGSVSAVFILMSLIFVNSLVLLLGFELNVTLLNLRKQKGIENP</sequence>
<feature type="transmembrane region" description="Helical" evidence="6">
    <location>
        <begin position="237"/>
        <end position="260"/>
    </location>
</feature>
<dbReference type="OrthoDB" id="977385at2"/>
<feature type="transmembrane region" description="Helical" evidence="6">
    <location>
        <begin position="165"/>
        <end position="187"/>
    </location>
</feature>
<keyword evidence="2" id="KW-1003">Cell membrane</keyword>
<keyword evidence="4 6" id="KW-1133">Transmembrane helix</keyword>
<dbReference type="AlphaFoldDB" id="A0A4R1BP89"/>
<feature type="transmembrane region" description="Helical" evidence="6">
    <location>
        <begin position="57"/>
        <end position="82"/>
    </location>
</feature>
<feature type="transmembrane region" description="Helical" evidence="6">
    <location>
        <begin position="124"/>
        <end position="144"/>
    </location>
</feature>
<proteinExistence type="predicted"/>
<comment type="caution">
    <text evidence="7">The sequence shown here is derived from an EMBL/GenBank/DDBJ whole genome shotgun (WGS) entry which is preliminary data.</text>
</comment>
<evidence type="ECO:0000256" key="1">
    <source>
        <dbReference type="ARBA" id="ARBA00004651"/>
    </source>
</evidence>
<name>A0A4R1BP89_9BACT</name>
<organism evidence="7 8">
    <name type="scientific">Flaviaesturariibacter flavus</name>
    <dbReference type="NCBI Taxonomy" id="2502780"/>
    <lineage>
        <taxon>Bacteria</taxon>
        <taxon>Pseudomonadati</taxon>
        <taxon>Bacteroidota</taxon>
        <taxon>Chitinophagia</taxon>
        <taxon>Chitinophagales</taxon>
        <taxon>Chitinophagaceae</taxon>
        <taxon>Flaviaestuariibacter</taxon>
    </lineage>
</organism>
<evidence type="ECO:0000256" key="2">
    <source>
        <dbReference type="ARBA" id="ARBA00022475"/>
    </source>
</evidence>
<feature type="transmembrane region" description="Helical" evidence="6">
    <location>
        <begin position="272"/>
        <end position="294"/>
    </location>
</feature>
<protein>
    <submittedName>
        <fullName evidence="7">YihY/virulence factor BrkB family protein</fullName>
    </submittedName>
</protein>
<reference evidence="7 8" key="1">
    <citation type="submission" date="2019-03" db="EMBL/GenBank/DDBJ databases">
        <authorList>
            <person name="Kim M.K.M."/>
        </authorList>
    </citation>
    <scope>NUCLEOTIDE SEQUENCE [LARGE SCALE GENOMIC DNA]</scope>
    <source>
        <strain evidence="7 8">17J68-12</strain>
    </source>
</reference>
<comment type="subcellular location">
    <subcellularLocation>
        <location evidence="1">Cell membrane</location>
        <topology evidence="1">Multi-pass membrane protein</topology>
    </subcellularLocation>
</comment>
<evidence type="ECO:0000256" key="4">
    <source>
        <dbReference type="ARBA" id="ARBA00022989"/>
    </source>
</evidence>
<evidence type="ECO:0000313" key="8">
    <source>
        <dbReference type="Proteomes" id="UP000295334"/>
    </source>
</evidence>
<feature type="transmembrane region" description="Helical" evidence="6">
    <location>
        <begin position="207"/>
        <end position="225"/>
    </location>
</feature>
<dbReference type="Pfam" id="PF03631">
    <property type="entry name" value="Virul_fac_BrkB"/>
    <property type="match status" value="1"/>
</dbReference>
<evidence type="ECO:0000256" key="6">
    <source>
        <dbReference type="SAM" id="Phobius"/>
    </source>
</evidence>